<proteinExistence type="predicted"/>
<dbReference type="Proteomes" id="UP001620397">
    <property type="component" value="Unassembled WGS sequence"/>
</dbReference>
<gene>
    <name evidence="2" type="ORF">ISP14_05175</name>
</gene>
<evidence type="ECO:0000313" key="2">
    <source>
        <dbReference type="EMBL" id="MFK2930179.1"/>
    </source>
</evidence>
<keyword evidence="3" id="KW-1185">Reference proteome</keyword>
<protein>
    <submittedName>
        <fullName evidence="2">DUF2894 domain-containing protein</fullName>
    </submittedName>
</protein>
<sequence length="227" mass="24334">MRTDPAGVHARLDAWRQQGVDRVDPLRFALMSALAQRAVRHNGPIRHRLDARLRELADAYADLLADPPGAKPSRSAGESPLKQLLEQFAEMPRLNAAALAAPAAQAGEAAGSAPVADAAPMPVLEEFQQLWSRIRIDGLLRQCLDSLSEDAGPLHSSVLTYRAMMLMGEVSPGYLQHFIAYTDVLTWMEQLGGGAVAGHDADGATGARKPARAGGGRRKKPPPPDQL</sequence>
<reference evidence="2 3" key="1">
    <citation type="submission" date="2020-10" db="EMBL/GenBank/DDBJ databases">
        <title>Phylogeny of dyella-like bacteria.</title>
        <authorList>
            <person name="Fu J."/>
        </authorList>
    </citation>
    <scope>NUCLEOTIDE SEQUENCE [LARGE SCALE GENOMIC DNA]</scope>
    <source>
        <strain evidence="2 3">DKC-1</strain>
    </source>
</reference>
<dbReference type="RefSeq" id="WP_404536830.1">
    <property type="nucleotide sequence ID" value="NZ_JADIKL010000002.1"/>
</dbReference>
<dbReference type="EMBL" id="JADIKL010000002">
    <property type="protein sequence ID" value="MFK2930179.1"/>
    <property type="molecule type" value="Genomic_DNA"/>
</dbReference>
<dbReference type="Pfam" id="PF11445">
    <property type="entry name" value="DUF2894"/>
    <property type="match status" value="1"/>
</dbReference>
<feature type="compositionally biased region" description="Basic residues" evidence="1">
    <location>
        <begin position="209"/>
        <end position="221"/>
    </location>
</feature>
<comment type="caution">
    <text evidence="2">The sequence shown here is derived from an EMBL/GenBank/DDBJ whole genome shotgun (WGS) entry which is preliminary data.</text>
</comment>
<organism evidence="2 3">
    <name type="scientific">Dyella agri</name>
    <dbReference type="NCBI Taxonomy" id="1926869"/>
    <lineage>
        <taxon>Bacteria</taxon>
        <taxon>Pseudomonadati</taxon>
        <taxon>Pseudomonadota</taxon>
        <taxon>Gammaproteobacteria</taxon>
        <taxon>Lysobacterales</taxon>
        <taxon>Rhodanobacteraceae</taxon>
        <taxon>Dyella</taxon>
    </lineage>
</organism>
<evidence type="ECO:0000313" key="3">
    <source>
        <dbReference type="Proteomes" id="UP001620397"/>
    </source>
</evidence>
<accession>A0ABW8KHL0</accession>
<dbReference type="InterPro" id="IPR021549">
    <property type="entry name" value="DUF2894"/>
</dbReference>
<feature type="region of interest" description="Disordered" evidence="1">
    <location>
        <begin position="197"/>
        <end position="227"/>
    </location>
</feature>
<name>A0ABW8KHL0_9GAMM</name>
<evidence type="ECO:0000256" key="1">
    <source>
        <dbReference type="SAM" id="MobiDB-lite"/>
    </source>
</evidence>